<organism evidence="2 4">
    <name type="scientific">Thiomonas arsenitoxydans (strain DSM 22701 / CIP 110005 / 3As)</name>
    <dbReference type="NCBI Taxonomy" id="426114"/>
    <lineage>
        <taxon>Bacteria</taxon>
        <taxon>Pseudomonadati</taxon>
        <taxon>Pseudomonadota</taxon>
        <taxon>Betaproteobacteria</taxon>
        <taxon>Burkholderiales</taxon>
        <taxon>Thiomonas</taxon>
    </lineage>
</organism>
<reference evidence="2" key="3">
    <citation type="submission" date="2010-07" db="EMBL/GenBank/DDBJ databases">
        <authorList>
            <person name="Genoscope - CEA"/>
        </authorList>
    </citation>
    <scope>NUCLEOTIDE SEQUENCE</scope>
    <source>
        <strain evidence="2">3As</strain>
    </source>
</reference>
<gene>
    <name evidence="2" type="ordered locus">THI_0293</name>
    <name evidence="3" type="ORF">THICB1_110159</name>
</gene>
<dbReference type="HOGENOM" id="CLU_2604930_0_0_4"/>
<sequence length="79" mass="8714">MDLALRDKPIAIAMGAKRGGEDALDSQTRARQRPCRGEAPPDGRSGFKVSKLRSPLHRVQHCGNLTFVHDVPSTRHARD</sequence>
<evidence type="ECO:0000313" key="3">
    <source>
        <dbReference type="EMBL" id="CQR27695.1"/>
    </source>
</evidence>
<accession>D6CR03</accession>
<evidence type="ECO:0000313" key="4">
    <source>
        <dbReference type="Proteomes" id="UP000002372"/>
    </source>
</evidence>
<proteinExistence type="predicted"/>
<dbReference type="AlphaFoldDB" id="D6CR03"/>
<name>D6CR03_THIA3</name>
<keyword evidence="5" id="KW-1185">Reference proteome</keyword>
<reference evidence="4" key="2">
    <citation type="journal article" date="2010" name="PLoS Genet.">
        <title>Structure, function, and evolution of the Thiomonas spp. genome.</title>
        <authorList>
            <person name="Arsene-Ploetze F."/>
            <person name="Koechler S."/>
            <person name="Marchal M."/>
            <person name="Coppee J.Y."/>
            <person name="Chandler M."/>
            <person name="Bonnefoy V."/>
            <person name="Brochier-Armanet C."/>
            <person name="Barakat M."/>
            <person name="Barbe V."/>
            <person name="Battaglia-Brunet F."/>
            <person name="Bruneel O."/>
            <person name="Bryan C.G."/>
            <person name="Cleiss-Arnold J."/>
            <person name="Cruveiller S."/>
            <person name="Erhardt M."/>
            <person name="Heinrich-Salmeron A."/>
            <person name="Hommais F."/>
            <person name="Joulian C."/>
            <person name="Krin E."/>
            <person name="Lieutaud A."/>
            <person name="Lievremont D."/>
            <person name="Michel C."/>
            <person name="Muller D."/>
            <person name="Ortet P."/>
            <person name="Proux C."/>
            <person name="Siguier P."/>
            <person name="Roche D."/>
            <person name="Rouy Z."/>
            <person name="Salvignol G."/>
            <person name="Slyemi D."/>
            <person name="Talla E."/>
            <person name="Weiss S."/>
            <person name="Weissenbach J."/>
            <person name="Medigue C."/>
            <person name="Bertin P.N."/>
        </authorList>
    </citation>
    <scope>NUCLEOTIDE SEQUENCE [LARGE SCALE GENOMIC DNA]</scope>
    <source>
        <strain evidence="4">DSM 22701 / CIP 110005 / 3As</strain>
    </source>
</reference>
<evidence type="ECO:0000256" key="1">
    <source>
        <dbReference type="SAM" id="MobiDB-lite"/>
    </source>
</evidence>
<dbReference type="Proteomes" id="UP000078599">
    <property type="component" value="Unassembled WGS sequence"/>
</dbReference>
<dbReference type="KEGG" id="thi:THI_0293"/>
<dbReference type="EMBL" id="FP475956">
    <property type="protein sequence ID" value="CAZ87044.1"/>
    <property type="molecule type" value="Genomic_DNA"/>
</dbReference>
<reference evidence="3 5" key="4">
    <citation type="submission" date="2015-03" db="EMBL/GenBank/DDBJ databases">
        <authorList>
            <person name="Regsiter A."/>
            <person name="william w."/>
        </authorList>
    </citation>
    <scope>NUCLEOTIDE SEQUENCE [LARGE SCALE GENOMIC DNA]</scope>
    <source>
        <strain evidence="3 5">CB1</strain>
    </source>
</reference>
<evidence type="ECO:0000313" key="2">
    <source>
        <dbReference type="EMBL" id="CAZ87044.1"/>
    </source>
</evidence>
<dbReference type="EMBL" id="CTRI01000003">
    <property type="protein sequence ID" value="CQR27695.1"/>
    <property type="molecule type" value="Genomic_DNA"/>
</dbReference>
<reference key="1">
    <citation type="submission" date="2009-07" db="EMBL/GenBank/DDBJ databases">
        <authorList>
            <person name="Genoscope - CEA"/>
        </authorList>
    </citation>
    <scope>NUCLEOTIDE SEQUENCE</scope>
    <source>
        <strain>3As</strain>
    </source>
</reference>
<protein>
    <submittedName>
        <fullName evidence="2">Uncharacterized protein</fullName>
    </submittedName>
</protein>
<feature type="region of interest" description="Disordered" evidence="1">
    <location>
        <begin position="16"/>
        <end position="49"/>
    </location>
</feature>
<dbReference type="Proteomes" id="UP000002372">
    <property type="component" value="Chromosome"/>
</dbReference>
<evidence type="ECO:0000313" key="5">
    <source>
        <dbReference type="Proteomes" id="UP000078599"/>
    </source>
</evidence>